<reference evidence="2 3" key="1">
    <citation type="submission" date="2018-06" db="EMBL/GenBank/DDBJ databases">
        <authorList>
            <consortium name="Pathogen Informatics"/>
            <person name="Doyle S."/>
        </authorList>
    </citation>
    <scope>NUCLEOTIDE SEQUENCE [LARGE SCALE GENOMIC DNA]</scope>
    <source>
        <strain evidence="2 3">NCTC11179</strain>
    </source>
</reference>
<proteinExistence type="predicted"/>
<accession>A0A378RLJ7</accession>
<sequence length="428" mass="48311">MEKETKKHLFKGLAIAALTLGLLIFIPIIGSIISERSAFQTEVVQEVSEKWGDQQTLYGPFILLEYRVATINEKNEVLYQRERALFSPSTQTITGSISTTTKKRSLYQVTLYNTDLLIEAQFEAQEKLLASLGTQGNPEITSKKILYGISDTKGLSEALALLNTPGKVFTLNDNPIIEQIPFLSLDYTAEESTPTAIKLPLKLKGSSNLQFLAHATTTKVNIKSDYHDVKYIGNYLPEESEKGKEQASSTWNIYQPLPLNTTSIRNLTFDKYTFGIEFLELNNFYSKIDRSIKYALLFVGLTFIVFYFLENIKNLKINLIQYALIGFAIFLNYILLLSFSEYLGFSISYVLSSLSTIILITIFTWKISKNKSSTGTIFGLLLLLYGLLYFLIELKETALLVGSISIFIILAVLMQFSIKMTASKKEEE</sequence>
<dbReference type="PANTHER" id="PTHR30092">
    <property type="entry name" value="INNER MEMBRANE PROTEIN CRED"/>
    <property type="match status" value="1"/>
</dbReference>
<evidence type="ECO:0000313" key="3">
    <source>
        <dbReference type="Proteomes" id="UP000255024"/>
    </source>
</evidence>
<keyword evidence="3" id="KW-1185">Reference proteome</keyword>
<keyword evidence="1" id="KW-1133">Transmembrane helix</keyword>
<dbReference type="PANTHER" id="PTHR30092:SF0">
    <property type="entry name" value="INNER MEMBRANE PROTEIN CRED"/>
    <property type="match status" value="1"/>
</dbReference>
<evidence type="ECO:0000256" key="1">
    <source>
        <dbReference type="SAM" id="Phobius"/>
    </source>
</evidence>
<dbReference type="GO" id="GO:0005886">
    <property type="term" value="C:plasma membrane"/>
    <property type="evidence" value="ECO:0007669"/>
    <property type="project" value="TreeGrafter"/>
</dbReference>
<feature type="transmembrane region" description="Helical" evidence="1">
    <location>
        <begin position="398"/>
        <end position="418"/>
    </location>
</feature>
<feature type="transmembrane region" description="Helical" evidence="1">
    <location>
        <begin position="294"/>
        <end position="312"/>
    </location>
</feature>
<dbReference type="RefSeq" id="WP_115090765.1">
    <property type="nucleotide sequence ID" value="NZ_CP068107.1"/>
</dbReference>
<evidence type="ECO:0000313" key="2">
    <source>
        <dbReference type="EMBL" id="STZ27923.1"/>
    </source>
</evidence>
<dbReference type="NCBIfam" id="NF008712">
    <property type="entry name" value="PRK11715.1-1"/>
    <property type="match status" value="1"/>
</dbReference>
<dbReference type="InterPro" id="IPR010364">
    <property type="entry name" value="Uncharacterised_IM_CreD"/>
</dbReference>
<dbReference type="Proteomes" id="UP000255024">
    <property type="component" value="Unassembled WGS sequence"/>
</dbReference>
<name>A0A378RLJ7_MYROD</name>
<dbReference type="EMBL" id="UGQL01000001">
    <property type="protein sequence ID" value="STZ27923.1"/>
    <property type="molecule type" value="Genomic_DNA"/>
</dbReference>
<gene>
    <name evidence="2" type="primary">creD</name>
    <name evidence="2" type="ORF">NCTC11179_01461</name>
</gene>
<protein>
    <submittedName>
        <fullName evidence="2">Inner membrane protein CreD</fullName>
    </submittedName>
</protein>
<feature type="transmembrane region" description="Helical" evidence="1">
    <location>
        <begin position="375"/>
        <end position="392"/>
    </location>
</feature>
<dbReference type="Pfam" id="PF06123">
    <property type="entry name" value="CreD"/>
    <property type="match status" value="1"/>
</dbReference>
<dbReference type="AlphaFoldDB" id="A0A378RLJ7"/>
<feature type="transmembrane region" description="Helical" evidence="1">
    <location>
        <begin position="342"/>
        <end position="363"/>
    </location>
</feature>
<keyword evidence="1" id="KW-0812">Transmembrane</keyword>
<feature type="transmembrane region" description="Helical" evidence="1">
    <location>
        <begin position="319"/>
        <end position="336"/>
    </location>
</feature>
<organism evidence="2 3">
    <name type="scientific">Myroides odoratus</name>
    <name type="common">Flavobacterium odoratum</name>
    <dbReference type="NCBI Taxonomy" id="256"/>
    <lineage>
        <taxon>Bacteria</taxon>
        <taxon>Pseudomonadati</taxon>
        <taxon>Bacteroidota</taxon>
        <taxon>Flavobacteriia</taxon>
        <taxon>Flavobacteriales</taxon>
        <taxon>Flavobacteriaceae</taxon>
        <taxon>Myroides</taxon>
    </lineage>
</organism>
<feature type="transmembrane region" description="Helical" evidence="1">
    <location>
        <begin position="12"/>
        <end position="33"/>
    </location>
</feature>
<keyword evidence="1" id="KW-0472">Membrane</keyword>